<reference evidence="5 6" key="1">
    <citation type="journal article" date="2014" name="Nat. Commun.">
        <title>Multiple recent horizontal transfers of a large genomic region in cheese making fungi.</title>
        <authorList>
            <person name="Cheeseman K."/>
            <person name="Ropars J."/>
            <person name="Renault P."/>
            <person name="Dupont J."/>
            <person name="Gouzy J."/>
            <person name="Branca A."/>
            <person name="Abraham A.L."/>
            <person name="Ceppi M."/>
            <person name="Conseiller E."/>
            <person name="Debuchy R."/>
            <person name="Malagnac F."/>
            <person name="Goarin A."/>
            <person name="Silar P."/>
            <person name="Lacoste S."/>
            <person name="Sallet E."/>
            <person name="Bensimon A."/>
            <person name="Giraud T."/>
            <person name="Brygoo Y."/>
        </authorList>
    </citation>
    <scope>NUCLEOTIDE SEQUENCE [LARGE SCALE GENOMIC DNA]</scope>
    <source>
        <strain evidence="6">FM 013</strain>
    </source>
</reference>
<evidence type="ECO:0000313" key="5">
    <source>
        <dbReference type="EMBL" id="CRL17854.1"/>
    </source>
</evidence>
<dbReference type="GO" id="GO:0008270">
    <property type="term" value="F:zinc ion binding"/>
    <property type="evidence" value="ECO:0007669"/>
    <property type="project" value="InterPro"/>
</dbReference>
<dbReference type="Gene3D" id="4.10.240.10">
    <property type="entry name" value="Zn(2)-C6 fungal-type DNA-binding domain"/>
    <property type="match status" value="1"/>
</dbReference>
<evidence type="ECO:0000256" key="4">
    <source>
        <dbReference type="ARBA" id="ARBA00023242"/>
    </source>
</evidence>
<dbReference type="SUPFAM" id="SSF57701">
    <property type="entry name" value="Zn2/Cys6 DNA-binding domain"/>
    <property type="match status" value="1"/>
</dbReference>
<keyword evidence="1" id="KW-0805">Transcription regulation</keyword>
<dbReference type="EMBL" id="HG793134">
    <property type="protein sequence ID" value="CRL17854.1"/>
    <property type="molecule type" value="Genomic_DNA"/>
</dbReference>
<keyword evidence="4" id="KW-0539">Nucleus</keyword>
<evidence type="ECO:0000313" key="6">
    <source>
        <dbReference type="Proteomes" id="UP000053732"/>
    </source>
</evidence>
<evidence type="ECO:0000256" key="3">
    <source>
        <dbReference type="ARBA" id="ARBA00023163"/>
    </source>
</evidence>
<dbReference type="GO" id="GO:0003677">
    <property type="term" value="F:DNA binding"/>
    <property type="evidence" value="ECO:0007669"/>
    <property type="project" value="UniProtKB-KW"/>
</dbReference>
<dbReference type="Proteomes" id="UP000053732">
    <property type="component" value="Unassembled WGS sequence"/>
</dbReference>
<accession>A0A0G4NV54</accession>
<keyword evidence="6" id="KW-1185">Reference proteome</keyword>
<dbReference type="InterPro" id="IPR036864">
    <property type="entry name" value="Zn2-C6_fun-type_DNA-bd_sf"/>
</dbReference>
<evidence type="ECO:0000256" key="2">
    <source>
        <dbReference type="ARBA" id="ARBA00023125"/>
    </source>
</evidence>
<evidence type="ECO:0000256" key="1">
    <source>
        <dbReference type="ARBA" id="ARBA00023015"/>
    </source>
</evidence>
<protein>
    <submittedName>
        <fullName evidence="5">Str. FM013</fullName>
    </submittedName>
</protein>
<sequence>MTGKTLIKAWQGYITGRHFSFALYLCFQVLREFEVLRMQRGNHGRPITMMHRWNPLSLLCEACGEKKRGCDQVQPCFNCVQRNTLRGYSV</sequence>
<dbReference type="GO" id="GO:0000981">
    <property type="term" value="F:DNA-binding transcription factor activity, RNA polymerase II-specific"/>
    <property type="evidence" value="ECO:0007669"/>
    <property type="project" value="InterPro"/>
</dbReference>
<name>A0A0G4NV54_PENC3</name>
<organism evidence="5 6">
    <name type="scientific">Penicillium camemberti (strain FM 013)</name>
    <dbReference type="NCBI Taxonomy" id="1429867"/>
    <lineage>
        <taxon>Eukaryota</taxon>
        <taxon>Fungi</taxon>
        <taxon>Dikarya</taxon>
        <taxon>Ascomycota</taxon>
        <taxon>Pezizomycotina</taxon>
        <taxon>Eurotiomycetes</taxon>
        <taxon>Eurotiomycetidae</taxon>
        <taxon>Eurotiales</taxon>
        <taxon>Aspergillaceae</taxon>
        <taxon>Penicillium</taxon>
    </lineage>
</organism>
<keyword evidence="2" id="KW-0238">DNA-binding</keyword>
<keyword evidence="3" id="KW-0804">Transcription</keyword>
<dbReference type="AlphaFoldDB" id="A0A0G4NV54"/>
<proteinExistence type="predicted"/>
<gene>
    <name evidence="5" type="ORF">PCAMFM013_S001g000814</name>
</gene>